<comment type="caution">
    <text evidence="3">The sequence shown here is derived from an EMBL/GenBank/DDBJ whole genome shotgun (WGS) entry which is preliminary data.</text>
</comment>
<feature type="transmembrane region" description="Helical" evidence="2">
    <location>
        <begin position="21"/>
        <end position="41"/>
    </location>
</feature>
<accession>A0ABV9TT91</accession>
<evidence type="ECO:0000313" key="3">
    <source>
        <dbReference type="EMBL" id="MFC4906510.1"/>
    </source>
</evidence>
<organism evidence="3 4">
    <name type="scientific">Actinomadura gamaensis</name>
    <dbReference type="NCBI Taxonomy" id="1763541"/>
    <lineage>
        <taxon>Bacteria</taxon>
        <taxon>Bacillati</taxon>
        <taxon>Actinomycetota</taxon>
        <taxon>Actinomycetes</taxon>
        <taxon>Streptosporangiales</taxon>
        <taxon>Thermomonosporaceae</taxon>
        <taxon>Actinomadura</taxon>
    </lineage>
</organism>
<protein>
    <submittedName>
        <fullName evidence="3">Uncharacterized protein</fullName>
    </submittedName>
</protein>
<sequence>MSNSYRSHRRRKKTSTGKLGLAGALTGALGIGAVAVAIVALRPDHQGSPSMSGTGGEAAGSAPAVTGVPSGGPSPAPEPKTGHELSFTTPEGYGYTLAAVRSGTDKRPLSNSTPPKDGETYAYADYVLTNNQRRPVPLDFPADLFMPLDSVPSSARERCMPQPGIPDSMCTLPNHSEVTARIGNAKAPYSQDGDTVLPAGGSYIVRVASDLPVSADTPPHDLRLYVWDARFTSDRKGVQIPLP</sequence>
<name>A0ABV9TT91_9ACTN</name>
<feature type="region of interest" description="Disordered" evidence="1">
    <location>
        <begin position="44"/>
        <end position="83"/>
    </location>
</feature>
<evidence type="ECO:0000313" key="4">
    <source>
        <dbReference type="Proteomes" id="UP001595872"/>
    </source>
</evidence>
<reference evidence="4" key="1">
    <citation type="journal article" date="2019" name="Int. J. Syst. Evol. Microbiol.">
        <title>The Global Catalogue of Microorganisms (GCM) 10K type strain sequencing project: providing services to taxonomists for standard genome sequencing and annotation.</title>
        <authorList>
            <consortium name="The Broad Institute Genomics Platform"/>
            <consortium name="The Broad Institute Genome Sequencing Center for Infectious Disease"/>
            <person name="Wu L."/>
            <person name="Ma J."/>
        </authorList>
    </citation>
    <scope>NUCLEOTIDE SEQUENCE [LARGE SCALE GENOMIC DNA]</scope>
    <source>
        <strain evidence="4">KLKA75</strain>
    </source>
</reference>
<evidence type="ECO:0000256" key="2">
    <source>
        <dbReference type="SAM" id="Phobius"/>
    </source>
</evidence>
<dbReference type="Proteomes" id="UP001595872">
    <property type="component" value="Unassembled WGS sequence"/>
</dbReference>
<keyword evidence="2" id="KW-0472">Membrane</keyword>
<dbReference type="RefSeq" id="WP_378252205.1">
    <property type="nucleotide sequence ID" value="NZ_JBHSIT010000001.1"/>
</dbReference>
<keyword evidence="4" id="KW-1185">Reference proteome</keyword>
<gene>
    <name evidence="3" type="ORF">ACFPCY_04195</name>
</gene>
<evidence type="ECO:0000256" key="1">
    <source>
        <dbReference type="SAM" id="MobiDB-lite"/>
    </source>
</evidence>
<keyword evidence="2" id="KW-0812">Transmembrane</keyword>
<proteinExistence type="predicted"/>
<dbReference type="EMBL" id="JBHSIT010000001">
    <property type="protein sequence ID" value="MFC4906510.1"/>
    <property type="molecule type" value="Genomic_DNA"/>
</dbReference>
<keyword evidence="2" id="KW-1133">Transmembrane helix</keyword>